<accession>A0AAE7NVD3</accession>
<dbReference type="EMBL" id="CP030050">
    <property type="protein sequence ID" value="QOZ71912.1"/>
    <property type="molecule type" value="Genomic_DNA"/>
</dbReference>
<evidence type="ECO:0000313" key="2">
    <source>
        <dbReference type="EMBL" id="QOZ71912.1"/>
    </source>
</evidence>
<evidence type="ECO:0000313" key="3">
    <source>
        <dbReference type="Proteomes" id="UP000594015"/>
    </source>
</evidence>
<keyword evidence="1" id="KW-0472">Membrane</keyword>
<keyword evidence="1" id="KW-0812">Transmembrane</keyword>
<reference evidence="2 3" key="1">
    <citation type="submission" date="2018-06" db="EMBL/GenBank/DDBJ databases">
        <title>Comparative genomics of Bradyrhizobium nodulating Arachidis hypogaea.</title>
        <authorList>
            <person name="Li Y."/>
        </authorList>
    </citation>
    <scope>NUCLEOTIDE SEQUENCE [LARGE SCALE GENOMIC DNA]</scope>
    <source>
        <strain evidence="2 3">CCBAU 051107</strain>
    </source>
</reference>
<dbReference type="RefSeq" id="WP_027562625.1">
    <property type="nucleotide sequence ID" value="NZ_AXAD01000012.1"/>
</dbReference>
<dbReference type="Proteomes" id="UP000594015">
    <property type="component" value="Chromosome"/>
</dbReference>
<feature type="transmembrane region" description="Helical" evidence="1">
    <location>
        <begin position="22"/>
        <end position="42"/>
    </location>
</feature>
<dbReference type="AlphaFoldDB" id="A0AAE7NVD3"/>
<organism evidence="2 3">
    <name type="scientific">Bradyrhizobium arachidis</name>
    <dbReference type="NCBI Taxonomy" id="858423"/>
    <lineage>
        <taxon>Bacteria</taxon>
        <taxon>Pseudomonadati</taxon>
        <taxon>Pseudomonadota</taxon>
        <taxon>Alphaproteobacteria</taxon>
        <taxon>Hyphomicrobiales</taxon>
        <taxon>Nitrobacteraceae</taxon>
        <taxon>Bradyrhizobium</taxon>
    </lineage>
</organism>
<name>A0AAE7NVD3_9BRAD</name>
<gene>
    <name evidence="2" type="ORF">WN72_40720</name>
</gene>
<proteinExistence type="predicted"/>
<protein>
    <submittedName>
        <fullName evidence="2">Uncharacterized protein</fullName>
    </submittedName>
</protein>
<keyword evidence="1" id="KW-1133">Transmembrane helix</keyword>
<sequence>MRTATGARRLDTPDDDRTERRWRLGFFIALFCAVLIALAAFAQEQPAKALIRPTGPLPAINIP</sequence>
<evidence type="ECO:0000256" key="1">
    <source>
        <dbReference type="SAM" id="Phobius"/>
    </source>
</evidence>
<dbReference type="KEGG" id="barh:WN72_40720"/>